<proteinExistence type="predicted"/>
<name>Q01NJ3_SOLUE</name>
<dbReference type="STRING" id="234267.Acid_7883"/>
<dbReference type="InParanoid" id="Q01NJ3"/>
<dbReference type="Pfam" id="PF12872">
    <property type="entry name" value="OST-HTH"/>
    <property type="match status" value="2"/>
</dbReference>
<dbReference type="eggNOG" id="COG1432">
    <property type="taxonomic scope" value="Bacteria"/>
</dbReference>
<feature type="domain" description="HTH OST-type" evidence="2">
    <location>
        <begin position="293"/>
        <end position="371"/>
    </location>
</feature>
<gene>
    <name evidence="3" type="ordered locus">Acid_7883</name>
</gene>
<feature type="compositionally biased region" description="Basic and acidic residues" evidence="1">
    <location>
        <begin position="170"/>
        <end position="180"/>
    </location>
</feature>
<sequence>MEQKLKIAVFIDFDNIEIGVKSTLHREFDVAAVLDALKERGEIVTKFAYANWGRQESATRALSEHAVQMVQRDPSPRGDKNGADINLALDALEMAFTHDHINAFAIVSGDSDFIALVNKLKQYDKRIFVVGGRAFTSTILQKNCHEFVAYESVMDDKPRSSGYQQSQQHSHGDRGEKPAQQEKPQQQQQQQPQQQQQRPPHKRVALDLAQAMPLVERALGVLERREVRPQLGLLKSTMLQLDSTFNEKAYGASSFTDFVEKLQKADFVEVTGGEGRYMIRMKGGGAPEKPGSKPEEAIPLLRDILEIHRFDVDSGSTADELFEWVKQERSSFDPREYGFQEFSELLNYAQDKGLVRNQVDEERGLIVFLGAEFHPPAAPPAPEPVAPAEDEEEIDEPQPLVPGQPTATGEIPLPELPPKVMRRPRAPRKTSGSGEGGQKKRSTSSRPRKKT</sequence>
<feature type="compositionally biased region" description="Low complexity" evidence="1">
    <location>
        <begin position="181"/>
        <end position="198"/>
    </location>
</feature>
<feature type="region of interest" description="Disordered" evidence="1">
    <location>
        <begin position="156"/>
        <end position="203"/>
    </location>
</feature>
<dbReference type="PANTHER" id="PTHR35811">
    <property type="entry name" value="SLR1870 PROTEIN"/>
    <property type="match status" value="1"/>
</dbReference>
<dbReference type="KEGG" id="sus:Acid_7883"/>
<dbReference type="InterPro" id="IPR025605">
    <property type="entry name" value="OST-HTH/LOTUS_dom"/>
</dbReference>
<protein>
    <recommendedName>
        <fullName evidence="2">HTH OST-type domain-containing protein</fullName>
    </recommendedName>
</protein>
<dbReference type="PANTHER" id="PTHR35811:SF1">
    <property type="entry name" value="HTH OST-TYPE DOMAIN-CONTAINING PROTEIN"/>
    <property type="match status" value="1"/>
</dbReference>
<dbReference type="AlphaFoldDB" id="Q01NJ3"/>
<dbReference type="HOGENOM" id="CLU_034061_1_1_0"/>
<dbReference type="Pfam" id="PF01936">
    <property type="entry name" value="NYN"/>
    <property type="match status" value="1"/>
</dbReference>
<feature type="compositionally biased region" description="Basic residues" evidence="1">
    <location>
        <begin position="439"/>
        <end position="451"/>
    </location>
</feature>
<dbReference type="OrthoDB" id="9783963at2"/>
<dbReference type="GO" id="GO:0004540">
    <property type="term" value="F:RNA nuclease activity"/>
    <property type="evidence" value="ECO:0007669"/>
    <property type="project" value="InterPro"/>
</dbReference>
<evidence type="ECO:0000259" key="2">
    <source>
        <dbReference type="PROSITE" id="PS51644"/>
    </source>
</evidence>
<feature type="compositionally biased region" description="Low complexity" evidence="1">
    <location>
        <begin position="160"/>
        <end position="169"/>
    </location>
</feature>
<feature type="region of interest" description="Disordered" evidence="1">
    <location>
        <begin position="374"/>
        <end position="451"/>
    </location>
</feature>
<evidence type="ECO:0000313" key="3">
    <source>
        <dbReference type="EMBL" id="ABJ88777.1"/>
    </source>
</evidence>
<feature type="domain" description="HTH OST-type" evidence="2">
    <location>
        <begin position="207"/>
        <end position="283"/>
    </location>
</feature>
<dbReference type="Gene3D" id="3.40.50.1010">
    <property type="entry name" value="5'-nuclease"/>
    <property type="match status" value="1"/>
</dbReference>
<dbReference type="CDD" id="cd11297">
    <property type="entry name" value="PIN_LabA-like_N_1"/>
    <property type="match status" value="1"/>
</dbReference>
<dbReference type="EMBL" id="CP000473">
    <property type="protein sequence ID" value="ABJ88777.1"/>
    <property type="molecule type" value="Genomic_DNA"/>
</dbReference>
<evidence type="ECO:0000256" key="1">
    <source>
        <dbReference type="SAM" id="MobiDB-lite"/>
    </source>
</evidence>
<accession>Q01NJ3</accession>
<organism evidence="3">
    <name type="scientific">Solibacter usitatus (strain Ellin6076)</name>
    <dbReference type="NCBI Taxonomy" id="234267"/>
    <lineage>
        <taxon>Bacteria</taxon>
        <taxon>Pseudomonadati</taxon>
        <taxon>Acidobacteriota</taxon>
        <taxon>Terriglobia</taxon>
        <taxon>Bryobacterales</taxon>
        <taxon>Solibacteraceae</taxon>
        <taxon>Candidatus Solibacter</taxon>
    </lineage>
</organism>
<feature type="compositionally biased region" description="Pro residues" evidence="1">
    <location>
        <begin position="376"/>
        <end position="385"/>
    </location>
</feature>
<dbReference type="InterPro" id="IPR021139">
    <property type="entry name" value="NYN"/>
</dbReference>
<dbReference type="PROSITE" id="PS51644">
    <property type="entry name" value="HTH_OST"/>
    <property type="match status" value="2"/>
</dbReference>
<reference evidence="3" key="1">
    <citation type="submission" date="2006-10" db="EMBL/GenBank/DDBJ databases">
        <title>Complete sequence of Solibacter usitatus Ellin6076.</title>
        <authorList>
            <consortium name="US DOE Joint Genome Institute"/>
            <person name="Copeland A."/>
            <person name="Lucas S."/>
            <person name="Lapidus A."/>
            <person name="Barry K."/>
            <person name="Detter J.C."/>
            <person name="Glavina del Rio T."/>
            <person name="Hammon N."/>
            <person name="Israni S."/>
            <person name="Dalin E."/>
            <person name="Tice H."/>
            <person name="Pitluck S."/>
            <person name="Thompson L.S."/>
            <person name="Brettin T."/>
            <person name="Bruce D."/>
            <person name="Han C."/>
            <person name="Tapia R."/>
            <person name="Gilna P."/>
            <person name="Schmutz J."/>
            <person name="Larimer F."/>
            <person name="Land M."/>
            <person name="Hauser L."/>
            <person name="Kyrpides N."/>
            <person name="Mikhailova N."/>
            <person name="Janssen P.H."/>
            <person name="Kuske C.R."/>
            <person name="Richardson P."/>
        </authorList>
    </citation>
    <scope>NUCLEOTIDE SEQUENCE</scope>
    <source>
        <strain evidence="3">Ellin6076</strain>
    </source>
</reference>